<evidence type="ECO:0000256" key="4">
    <source>
        <dbReference type="ARBA" id="ARBA00022692"/>
    </source>
</evidence>
<keyword evidence="7" id="KW-0472">Membrane</keyword>
<evidence type="ECO:0000256" key="7">
    <source>
        <dbReference type="ARBA" id="ARBA00023136"/>
    </source>
</evidence>
<dbReference type="InterPro" id="IPR018490">
    <property type="entry name" value="cNMP-bd_dom_sf"/>
</dbReference>
<reference evidence="11" key="1">
    <citation type="submission" date="2023-05" db="EMBL/GenBank/DDBJ databases">
        <title>Nepenthes gracilis genome sequencing.</title>
        <authorList>
            <person name="Fukushima K."/>
        </authorList>
    </citation>
    <scope>NUCLEOTIDE SEQUENCE</scope>
    <source>
        <strain evidence="11">SING2019-196</strain>
    </source>
</reference>
<dbReference type="EMBL" id="BSYO01000001">
    <property type="protein sequence ID" value="GMG98810.1"/>
    <property type="molecule type" value="Genomic_DNA"/>
</dbReference>
<protein>
    <recommendedName>
        <fullName evidence="10">Cyclic nucleotide-binding domain-containing protein</fullName>
    </recommendedName>
</protein>
<keyword evidence="5" id="KW-1133">Transmembrane helix</keyword>
<evidence type="ECO:0000259" key="10">
    <source>
        <dbReference type="PROSITE" id="PS50042"/>
    </source>
</evidence>
<dbReference type="GO" id="GO:0005216">
    <property type="term" value="F:monoatomic ion channel activity"/>
    <property type="evidence" value="ECO:0007669"/>
    <property type="project" value="InterPro"/>
</dbReference>
<evidence type="ECO:0000256" key="5">
    <source>
        <dbReference type="ARBA" id="ARBA00022989"/>
    </source>
</evidence>
<dbReference type="PANTHER" id="PTHR45651">
    <property type="entry name" value="CYCLIC NUCLEOTIDE-GATED ION CHANNEL 15-RELATED-RELATED"/>
    <property type="match status" value="1"/>
</dbReference>
<dbReference type="PROSITE" id="PS50042">
    <property type="entry name" value="CNMP_BINDING_3"/>
    <property type="match status" value="1"/>
</dbReference>
<dbReference type="Gene3D" id="1.10.287.630">
    <property type="entry name" value="Helix hairpin bin"/>
    <property type="match status" value="1"/>
</dbReference>
<comment type="similarity">
    <text evidence="2">Belongs to the cyclic nucleotide-gated cation channel (TC 1.A.1.5) family.</text>
</comment>
<keyword evidence="4" id="KW-0812">Transmembrane</keyword>
<feature type="domain" description="Cyclic nucleotide-binding" evidence="10">
    <location>
        <begin position="458"/>
        <end position="541"/>
    </location>
</feature>
<dbReference type="PANTHER" id="PTHR45651:SF12">
    <property type="entry name" value="CYCLIC NUCLEOTIDE-GATED ION CHANNEL 15-RELATED"/>
    <property type="match status" value="1"/>
</dbReference>
<evidence type="ECO:0000256" key="3">
    <source>
        <dbReference type="ARBA" id="ARBA00022448"/>
    </source>
</evidence>
<evidence type="ECO:0000313" key="11">
    <source>
        <dbReference type="EMBL" id="GMG98810.1"/>
    </source>
</evidence>
<sequence>MLSRFKSQSHEYVEEKGVMNLTKAMVCEKDRTEKAEGCLKNDVPRCVFPEEHKEVKRLIMNPRGVAARRWSRVFSSAIMVSLFIDPLFFFSPRVDLDLLCVRSEVSLDKIFIILRTLNDVFYWVHVIIQFRMAYVAPSSRVFGRGELIIDPCKIMLRYLKRGFWLDLLAAFPLPQVLVLRVVPNAGGVKIGWRFIIFFQYLYRLYRIYPLSLRTLNATGVMTETAWLRAAYDLLLFYVASHVSGACWYLFTIQRQVACWESVCSGETQSCGHKFFDCSMANDPSRSAWLTTSNVTTTCNPSNGDYQFGIYALGVQVGATSSSLAYKYTYALWIGLQAICSTGQTLMTSIYVSENIYSVVVGSLGLLLMAMLIAHMQRYLQSITARLEEWRLKEKDSEEWMNHRQLPADLKRHVHKYDRLMWLATRGVDEEALLNGFPADLQREIKRHLCLGLVQQVPLFDQLDALTLDAICERLRPAFSTKGTFLVREGDPVKEIFFVIQGYLDSYTTNGGRNGFFNSSRIGQGGFCGEELLTWALDPHPSHDSLPSSTRTIKAISDIETFCLAAEDLKFVVLQFRRLHSRELIHKFRFYSLQWRTWSACYIQAAWRRFKHHKELVRLRALECHSEANLSVAEDDEMDIFVPRPNAGIEVYAARLIANMRRENNRYC</sequence>
<keyword evidence="8" id="KW-1071">Ligand-gated ion channel</keyword>
<dbReference type="Pfam" id="PF00520">
    <property type="entry name" value="Ion_trans"/>
    <property type="match status" value="1"/>
</dbReference>
<dbReference type="Proteomes" id="UP001279734">
    <property type="component" value="Unassembled WGS sequence"/>
</dbReference>
<dbReference type="CDD" id="cd00038">
    <property type="entry name" value="CAP_ED"/>
    <property type="match status" value="1"/>
</dbReference>
<dbReference type="SUPFAM" id="SSF81324">
    <property type="entry name" value="Voltage-gated potassium channels"/>
    <property type="match status" value="1"/>
</dbReference>
<comment type="subcellular location">
    <subcellularLocation>
        <location evidence="1">Membrane</location>
        <topology evidence="1">Multi-pass membrane protein</topology>
    </subcellularLocation>
</comment>
<proteinExistence type="inferred from homology"/>
<evidence type="ECO:0000256" key="8">
    <source>
        <dbReference type="ARBA" id="ARBA00023286"/>
    </source>
</evidence>
<dbReference type="Gene3D" id="2.60.120.10">
    <property type="entry name" value="Jelly Rolls"/>
    <property type="match status" value="1"/>
</dbReference>
<dbReference type="InterPro" id="IPR014710">
    <property type="entry name" value="RmlC-like_jellyroll"/>
</dbReference>
<accession>A0AAD3P3B3</accession>
<keyword evidence="9" id="KW-0407">Ion channel</keyword>
<organism evidence="11 12">
    <name type="scientific">Nepenthes gracilis</name>
    <name type="common">Slender pitcher plant</name>
    <dbReference type="NCBI Taxonomy" id="150966"/>
    <lineage>
        <taxon>Eukaryota</taxon>
        <taxon>Viridiplantae</taxon>
        <taxon>Streptophyta</taxon>
        <taxon>Embryophyta</taxon>
        <taxon>Tracheophyta</taxon>
        <taxon>Spermatophyta</taxon>
        <taxon>Magnoliopsida</taxon>
        <taxon>eudicotyledons</taxon>
        <taxon>Gunneridae</taxon>
        <taxon>Pentapetalae</taxon>
        <taxon>Caryophyllales</taxon>
        <taxon>Nepenthaceae</taxon>
        <taxon>Nepenthes</taxon>
    </lineage>
</organism>
<gene>
    <name evidence="11" type="ORF">Nepgr_000650</name>
</gene>
<evidence type="ECO:0000313" key="12">
    <source>
        <dbReference type="Proteomes" id="UP001279734"/>
    </source>
</evidence>
<name>A0AAD3P3B3_NEPGR</name>
<dbReference type="InterPro" id="IPR005821">
    <property type="entry name" value="Ion_trans_dom"/>
</dbReference>
<dbReference type="SMART" id="SM00100">
    <property type="entry name" value="cNMP"/>
    <property type="match status" value="1"/>
</dbReference>
<comment type="caution">
    <text evidence="11">The sequence shown here is derived from an EMBL/GenBank/DDBJ whole genome shotgun (WGS) entry which is preliminary data.</text>
</comment>
<keyword evidence="6" id="KW-0406">Ion transport</keyword>
<keyword evidence="3" id="KW-0813">Transport</keyword>
<evidence type="ECO:0000256" key="6">
    <source>
        <dbReference type="ARBA" id="ARBA00023065"/>
    </source>
</evidence>
<keyword evidence="12" id="KW-1185">Reference proteome</keyword>
<dbReference type="InterPro" id="IPR000595">
    <property type="entry name" value="cNMP-bd_dom"/>
</dbReference>
<dbReference type="SUPFAM" id="SSF51206">
    <property type="entry name" value="cAMP-binding domain-like"/>
    <property type="match status" value="1"/>
</dbReference>
<evidence type="ECO:0000256" key="2">
    <source>
        <dbReference type="ARBA" id="ARBA00010486"/>
    </source>
</evidence>
<evidence type="ECO:0000256" key="1">
    <source>
        <dbReference type="ARBA" id="ARBA00004141"/>
    </source>
</evidence>
<dbReference type="GO" id="GO:0016020">
    <property type="term" value="C:membrane"/>
    <property type="evidence" value="ECO:0007669"/>
    <property type="project" value="UniProtKB-SubCell"/>
</dbReference>
<dbReference type="Gene3D" id="1.10.287.70">
    <property type="match status" value="1"/>
</dbReference>
<evidence type="ECO:0000256" key="9">
    <source>
        <dbReference type="ARBA" id="ARBA00023303"/>
    </source>
</evidence>
<dbReference type="AlphaFoldDB" id="A0AAD3P3B3"/>